<dbReference type="Gene3D" id="2.60.40.790">
    <property type="match status" value="1"/>
</dbReference>
<sequence>MSIIPILFRDSFMDDFMRPSILEKSLFDDEFPPNLLVANIPTRRGPKRRRCTCVSENQQNNAVQKKLKENFQVSIDVQNFKPEEISVKMVDNYITVEGKHEEKQDEHGFVSRHFVRKYRLPEGHDLEKVASSLSSDGVLTIKAPRLALPEVPVKERSIPIVRTDQLTNGNHADDHVDKEKQSKSHDAQ</sequence>
<feature type="compositionally biased region" description="Basic and acidic residues" evidence="6">
    <location>
        <begin position="171"/>
        <end position="188"/>
    </location>
</feature>
<dbReference type="GO" id="GO:0005737">
    <property type="term" value="C:cytoplasm"/>
    <property type="evidence" value="ECO:0007669"/>
    <property type="project" value="TreeGrafter"/>
</dbReference>
<feature type="binding site" evidence="3">
    <location>
        <position position="107"/>
    </location>
    <ligand>
        <name>Zn(2+)</name>
        <dbReference type="ChEBI" id="CHEBI:29105"/>
        <label>2</label>
    </ligand>
</feature>
<dbReference type="InterPro" id="IPR001436">
    <property type="entry name" value="Alpha-crystallin/sHSP_animal"/>
</dbReference>
<dbReference type="PRINTS" id="PR00299">
    <property type="entry name" value="ACRYSTALLIN"/>
</dbReference>
<name>A0A8D8CVN3_CULPI</name>
<dbReference type="GO" id="GO:0042026">
    <property type="term" value="P:protein refolding"/>
    <property type="evidence" value="ECO:0007669"/>
    <property type="project" value="TreeGrafter"/>
</dbReference>
<dbReference type="InterPro" id="IPR055269">
    <property type="entry name" value="Alpha-crystallin/HSP_16"/>
</dbReference>
<feature type="domain" description="SHSP" evidence="7">
    <location>
        <begin position="53"/>
        <end position="161"/>
    </location>
</feature>
<evidence type="ECO:0000256" key="5">
    <source>
        <dbReference type="RuleBase" id="RU003616"/>
    </source>
</evidence>
<proteinExistence type="inferred from homology"/>
<dbReference type="InterPro" id="IPR002068">
    <property type="entry name" value="A-crystallin/Hsp20_dom"/>
</dbReference>
<dbReference type="GO" id="GO:0009408">
    <property type="term" value="P:response to heat"/>
    <property type="evidence" value="ECO:0007669"/>
    <property type="project" value="UniProtKB-ARBA"/>
</dbReference>
<dbReference type="PANTHER" id="PTHR45640">
    <property type="entry name" value="HEAT SHOCK PROTEIN HSP-12.2-RELATED"/>
    <property type="match status" value="1"/>
</dbReference>
<dbReference type="EMBL" id="HBUE01140589">
    <property type="protein sequence ID" value="CAG6500513.1"/>
    <property type="molecule type" value="Transcribed_RNA"/>
</dbReference>
<dbReference type="Pfam" id="PF00011">
    <property type="entry name" value="HSP20"/>
    <property type="match status" value="1"/>
</dbReference>
<comment type="similarity">
    <text evidence="2 4 5">Belongs to the small heat shock protein (HSP20) family.</text>
</comment>
<dbReference type="PROSITE" id="PS01031">
    <property type="entry name" value="SHSP"/>
    <property type="match status" value="1"/>
</dbReference>
<accession>A0A8D8CVN3</accession>
<reference evidence="8" key="1">
    <citation type="submission" date="2021-05" db="EMBL/GenBank/DDBJ databases">
        <authorList>
            <person name="Alioto T."/>
            <person name="Alioto T."/>
            <person name="Gomez Garrido J."/>
        </authorList>
    </citation>
    <scope>NUCLEOTIDE SEQUENCE</scope>
</reference>
<dbReference type="GO" id="GO:0046872">
    <property type="term" value="F:metal ion binding"/>
    <property type="evidence" value="ECO:0007669"/>
    <property type="project" value="UniProtKB-KW"/>
</dbReference>
<evidence type="ECO:0000259" key="7">
    <source>
        <dbReference type="PROSITE" id="PS01031"/>
    </source>
</evidence>
<dbReference type="PIRSF" id="PIRSF036514">
    <property type="entry name" value="Sm_HSP_B1"/>
    <property type="match status" value="1"/>
</dbReference>
<organism evidence="8">
    <name type="scientific">Culex pipiens</name>
    <name type="common">House mosquito</name>
    <dbReference type="NCBI Taxonomy" id="7175"/>
    <lineage>
        <taxon>Eukaryota</taxon>
        <taxon>Metazoa</taxon>
        <taxon>Ecdysozoa</taxon>
        <taxon>Arthropoda</taxon>
        <taxon>Hexapoda</taxon>
        <taxon>Insecta</taxon>
        <taxon>Pterygota</taxon>
        <taxon>Neoptera</taxon>
        <taxon>Endopterygota</taxon>
        <taxon>Diptera</taxon>
        <taxon>Nematocera</taxon>
        <taxon>Culicoidea</taxon>
        <taxon>Culicidae</taxon>
        <taxon>Culicinae</taxon>
        <taxon>Culicini</taxon>
        <taxon>Culex</taxon>
        <taxon>Culex</taxon>
    </lineage>
</organism>
<dbReference type="GO" id="GO:0005634">
    <property type="term" value="C:nucleus"/>
    <property type="evidence" value="ECO:0007669"/>
    <property type="project" value="TreeGrafter"/>
</dbReference>
<dbReference type="CDD" id="cd06526">
    <property type="entry name" value="metazoan_ACD"/>
    <property type="match status" value="1"/>
</dbReference>
<dbReference type="PANTHER" id="PTHR45640:SF13">
    <property type="entry name" value="HEAT SHOCK PROTEIN 22-RELATED"/>
    <property type="match status" value="1"/>
</dbReference>
<keyword evidence="3" id="KW-0479">Metal-binding</keyword>
<evidence type="ECO:0000313" key="8">
    <source>
        <dbReference type="EMBL" id="CAG6500513.1"/>
    </source>
</evidence>
<protein>
    <submittedName>
        <fullName evidence="8">Protein lethal(2)essential for life</fullName>
    </submittedName>
</protein>
<evidence type="ECO:0000256" key="4">
    <source>
        <dbReference type="PROSITE-ProRule" id="PRU00285"/>
    </source>
</evidence>
<evidence type="ECO:0000256" key="2">
    <source>
        <dbReference type="PIRNR" id="PIRNR036514"/>
    </source>
</evidence>
<dbReference type="InterPro" id="IPR008978">
    <property type="entry name" value="HSP20-like_chaperone"/>
</dbReference>
<dbReference type="AlphaFoldDB" id="A0A8D8CVN3"/>
<evidence type="ECO:0000256" key="3">
    <source>
        <dbReference type="PIRSR" id="PIRSR036514-1"/>
    </source>
</evidence>
<keyword evidence="3" id="KW-0862">Zinc</keyword>
<evidence type="ECO:0000256" key="6">
    <source>
        <dbReference type="SAM" id="MobiDB-lite"/>
    </source>
</evidence>
<feature type="region of interest" description="Disordered" evidence="6">
    <location>
        <begin position="157"/>
        <end position="188"/>
    </location>
</feature>
<dbReference type="GO" id="GO:0051082">
    <property type="term" value="F:unfolded protein binding"/>
    <property type="evidence" value="ECO:0007669"/>
    <property type="project" value="TreeGrafter"/>
</dbReference>
<feature type="binding site" evidence="3">
    <location>
        <position position="102"/>
    </location>
    <ligand>
        <name>Zn(2+)</name>
        <dbReference type="ChEBI" id="CHEBI:29105"/>
        <label>1</label>
    </ligand>
</feature>
<keyword evidence="1" id="KW-0346">Stress response</keyword>
<evidence type="ECO:0000256" key="1">
    <source>
        <dbReference type="ARBA" id="ARBA00023016"/>
    </source>
</evidence>
<dbReference type="SUPFAM" id="SSF49764">
    <property type="entry name" value="HSP20-like chaperones"/>
    <property type="match status" value="1"/>
</dbReference>
<feature type="binding site" evidence="3">
    <location>
        <position position="100"/>
    </location>
    <ligand>
        <name>Zn(2+)</name>
        <dbReference type="ChEBI" id="CHEBI:29105"/>
        <label>1</label>
    </ligand>
</feature>